<dbReference type="SUPFAM" id="SSF55874">
    <property type="entry name" value="ATPase domain of HSP90 chaperone/DNA topoisomerase II/histidine kinase"/>
    <property type="match status" value="1"/>
</dbReference>
<dbReference type="InterPro" id="IPR036890">
    <property type="entry name" value="HATPase_C_sf"/>
</dbReference>
<accession>A0A6J7STB4</accession>
<organism evidence="1">
    <name type="scientific">freshwater metagenome</name>
    <dbReference type="NCBI Taxonomy" id="449393"/>
    <lineage>
        <taxon>unclassified sequences</taxon>
        <taxon>metagenomes</taxon>
        <taxon>ecological metagenomes</taxon>
    </lineage>
</organism>
<protein>
    <submittedName>
        <fullName evidence="1">Unannotated protein</fullName>
    </submittedName>
</protein>
<dbReference type="Gene3D" id="3.30.565.10">
    <property type="entry name" value="Histidine kinase-like ATPase, C-terminal domain"/>
    <property type="match status" value="1"/>
</dbReference>
<dbReference type="AlphaFoldDB" id="A0A6J7STB4"/>
<sequence>MLNEPTDKEQVEIRPGIGLYALFPSLRYSPWVALGEMVDNSIQSYLEHKEELLALHGPDYKLRVDINFSGGENPAIQLLDNAAGIFTKDIARAFTPAMPPTDKTGISQYGIGMKSSACWYSNYFTVRTRALNEPIIRTVIFDIPKIIREEIYNLDIEKEPESNPKIHGTRIIMRELNQPIPIAGAASRLRSYLRSMYRDFLRTGELVLTINGDVQEPITYNWLTAPYWSTGTPPTDEKSYEWVKEFEIELNESHIASSESKLPPKIRGKIGILEKGDTKRAGLSLLWRRKVVQGAGNLADSPDDLYRPGIIFGGANSFERQRIIGELDVSELKVTSFKDSVVWLQGQEEEALKKIKVVLNEDPNPVIKMARNFRATDTSKLSKARLRDSLAEVVETTTRALVDSDASDALGNDFENLFGAELPEPPRTEDTKVEQGRIKLIPQFNSDIILEVKDQGDDPSWLRVRQTTDKKWIITMNREHPFMNSFTVANPDSIDPVLRIALAIGIAEVQGMSSGFESAGFLRVAINDLLRNYLSNRSDVDISYENEFND</sequence>
<proteinExistence type="predicted"/>
<reference evidence="1" key="1">
    <citation type="submission" date="2020-05" db="EMBL/GenBank/DDBJ databases">
        <authorList>
            <person name="Chiriac C."/>
            <person name="Salcher M."/>
            <person name="Ghai R."/>
            <person name="Kavagutti S V."/>
        </authorList>
    </citation>
    <scope>NUCLEOTIDE SEQUENCE</scope>
</reference>
<gene>
    <name evidence="1" type="ORF">UFOPK4284_00007</name>
</gene>
<dbReference type="Pfam" id="PF13589">
    <property type="entry name" value="HATPase_c_3"/>
    <property type="match status" value="1"/>
</dbReference>
<evidence type="ECO:0000313" key="1">
    <source>
        <dbReference type="EMBL" id="CAB5043670.1"/>
    </source>
</evidence>
<dbReference type="EMBL" id="CAFBQE010000001">
    <property type="protein sequence ID" value="CAB5043670.1"/>
    <property type="molecule type" value="Genomic_DNA"/>
</dbReference>
<name>A0A6J7STB4_9ZZZZ</name>